<evidence type="ECO:0000256" key="1">
    <source>
        <dbReference type="SAM" id="Coils"/>
    </source>
</evidence>
<keyword evidence="2" id="KW-0732">Signal</keyword>
<dbReference type="RefSeq" id="WP_306737542.1">
    <property type="nucleotide sequence ID" value="NZ_JANHAX010000008.1"/>
</dbReference>
<gene>
    <name evidence="3" type="ORF">NO357_20190</name>
</gene>
<organism evidence="3 4">
    <name type="scientific">Marimonas arenosa</name>
    <dbReference type="NCBI Taxonomy" id="1795305"/>
    <lineage>
        <taxon>Bacteria</taxon>
        <taxon>Pseudomonadati</taxon>
        <taxon>Pseudomonadota</taxon>
        <taxon>Alphaproteobacteria</taxon>
        <taxon>Rhodobacterales</taxon>
        <taxon>Paracoccaceae</taxon>
        <taxon>Marimonas</taxon>
    </lineage>
</organism>
<proteinExistence type="predicted"/>
<reference evidence="3" key="2">
    <citation type="submission" date="2023-02" db="EMBL/GenBank/DDBJ databases">
        <title>'Rhodoalgimonas zhirmunskyi' gen. nov., isolated from a red alga.</title>
        <authorList>
            <person name="Nedashkovskaya O.I."/>
            <person name="Otstavnykh N.Y."/>
            <person name="Bystritskaya E.P."/>
            <person name="Balabanova L.A."/>
            <person name="Isaeva M.P."/>
        </authorList>
    </citation>
    <scope>NUCLEOTIDE SEQUENCE</scope>
    <source>
        <strain evidence="3">KCTC 52189</strain>
    </source>
</reference>
<protein>
    <submittedName>
        <fullName evidence="3">Uncharacterized protein</fullName>
    </submittedName>
</protein>
<evidence type="ECO:0000313" key="3">
    <source>
        <dbReference type="EMBL" id="MDQ2092231.1"/>
    </source>
</evidence>
<dbReference type="AlphaFoldDB" id="A0AAE3WFS5"/>
<name>A0AAE3WFS5_9RHOB</name>
<keyword evidence="4" id="KW-1185">Reference proteome</keyword>
<dbReference type="EMBL" id="JANHAX010000008">
    <property type="protein sequence ID" value="MDQ2092231.1"/>
    <property type="molecule type" value="Genomic_DNA"/>
</dbReference>
<evidence type="ECO:0000313" key="4">
    <source>
        <dbReference type="Proteomes" id="UP001226762"/>
    </source>
</evidence>
<keyword evidence="1" id="KW-0175">Coiled coil</keyword>
<reference evidence="3" key="1">
    <citation type="submission" date="2022-07" db="EMBL/GenBank/DDBJ databases">
        <authorList>
            <person name="Otstavnykh N."/>
            <person name="Isaeva M."/>
            <person name="Bystritskaya E."/>
        </authorList>
    </citation>
    <scope>NUCLEOTIDE SEQUENCE</scope>
    <source>
        <strain evidence="3">KCTC 52189</strain>
    </source>
</reference>
<accession>A0AAE3WFS5</accession>
<feature type="signal peptide" evidence="2">
    <location>
        <begin position="1"/>
        <end position="32"/>
    </location>
</feature>
<feature type="coiled-coil region" evidence="1">
    <location>
        <begin position="399"/>
        <end position="426"/>
    </location>
</feature>
<feature type="chain" id="PRO_5042290370" evidence="2">
    <location>
        <begin position="33"/>
        <end position="433"/>
    </location>
</feature>
<sequence length="433" mass="46300">MKICFRSHAFRTVLVALAAAGALNYPVTPAYALDTFSTGVNINDGGDTTSADLFVTDVSVLDGKVCIGNGCVDAETFENQTLLKLRAANPTIEFFDTSSVSYPDRDWSLLINDTTAGGPERFAVQDRDSNTIPFTIEGTAPTNALYVDFDGRIGLGTSEPSAELHVVDGNTATLRLEQDGSYGFSVQTWDIAGNEASFFVMDATNGSTMPFRIETGAPTNAIYIENDSDIGMGTSSPNSALHIRRLNGSAKILVEENSATAPRTLLELQNNGRPEIVMANNDTGGEWSFGAGTNFILKQGAVGSASSAKTKLFEIQPTGDAVLTGSLTTGGTTCGGGCDRVFSQDYDLPSIAEHADRMFSLGHLPNVGPTPEGAPFNLTDKLGRMLNELEHAHIYIAELERQVRRIPALEADRDALEMRVRRLEVLLGGQVAD</sequence>
<dbReference type="Proteomes" id="UP001226762">
    <property type="component" value="Unassembled WGS sequence"/>
</dbReference>
<comment type="caution">
    <text evidence="3">The sequence shown here is derived from an EMBL/GenBank/DDBJ whole genome shotgun (WGS) entry which is preliminary data.</text>
</comment>
<evidence type="ECO:0000256" key="2">
    <source>
        <dbReference type="SAM" id="SignalP"/>
    </source>
</evidence>